<dbReference type="OrthoDB" id="8942754at2"/>
<dbReference type="GO" id="GO:0005886">
    <property type="term" value="C:plasma membrane"/>
    <property type="evidence" value="ECO:0007669"/>
    <property type="project" value="TreeGrafter"/>
</dbReference>
<evidence type="ECO:0000256" key="2">
    <source>
        <dbReference type="SAM" id="Phobius"/>
    </source>
</evidence>
<dbReference type="PANTHER" id="PTHR30487">
    <property type="entry name" value="TYPE 4 PREPILIN-LIKE PROTEINS LEADER PEPTIDE-PROCESSING ENZYME"/>
    <property type="match status" value="1"/>
</dbReference>
<feature type="domain" description="Prepilin type IV endopeptidase peptidase" evidence="3">
    <location>
        <begin position="7"/>
        <end position="114"/>
    </location>
</feature>
<sequence>MPIPFVVFGAWAAAVSIYDIRVRRVPNGLVLLGLACAGSQFVPGCAGLTRVGELTLAQSLLGGALAFAVFVPLYAFRAMGAADVKVFAVLGVWLGGGVLLPVWMIASVAACVHAVYAVARTRLPPVVVFGHAVALGGAAQRPIRGAPYAAFLVLAVCAVLAHRAGLIALPVWGG</sequence>
<dbReference type="InterPro" id="IPR000045">
    <property type="entry name" value="Prepilin_IV_endopep_pep"/>
</dbReference>
<organism evidence="4 5">
    <name type="scientific">Pararobbsia silviterrae</name>
    <dbReference type="NCBI Taxonomy" id="1792498"/>
    <lineage>
        <taxon>Bacteria</taxon>
        <taxon>Pseudomonadati</taxon>
        <taxon>Pseudomonadota</taxon>
        <taxon>Betaproteobacteria</taxon>
        <taxon>Burkholderiales</taxon>
        <taxon>Burkholderiaceae</taxon>
        <taxon>Pararobbsia</taxon>
    </lineage>
</organism>
<dbReference type="EMBL" id="RBZU01000009">
    <property type="protein sequence ID" value="RKP50258.1"/>
    <property type="molecule type" value="Genomic_DNA"/>
</dbReference>
<protein>
    <submittedName>
        <fullName evidence="4">Prepilin peptidase</fullName>
    </submittedName>
</protein>
<accession>A0A494XI83</accession>
<reference evidence="4 5" key="1">
    <citation type="submission" date="2018-10" db="EMBL/GenBank/DDBJ databases">
        <title>Robbsia sp. DHC34, isolated from soil.</title>
        <authorList>
            <person name="Gao Z.-H."/>
            <person name="Qiu L.-H."/>
        </authorList>
    </citation>
    <scope>NUCLEOTIDE SEQUENCE [LARGE SCALE GENOMIC DNA]</scope>
    <source>
        <strain evidence="4 5">DHC34</strain>
    </source>
</reference>
<proteinExistence type="inferred from homology"/>
<dbReference type="InterPro" id="IPR050882">
    <property type="entry name" value="Prepilin_peptidase/N-MTase"/>
</dbReference>
<keyword evidence="2" id="KW-0472">Membrane</keyword>
<feature type="transmembrane region" description="Helical" evidence="2">
    <location>
        <begin position="6"/>
        <end position="22"/>
    </location>
</feature>
<dbReference type="RefSeq" id="WP_121088476.1">
    <property type="nucleotide sequence ID" value="NZ_RBZU01000009.1"/>
</dbReference>
<evidence type="ECO:0000259" key="3">
    <source>
        <dbReference type="Pfam" id="PF01478"/>
    </source>
</evidence>
<dbReference type="GO" id="GO:0006465">
    <property type="term" value="P:signal peptide processing"/>
    <property type="evidence" value="ECO:0007669"/>
    <property type="project" value="TreeGrafter"/>
</dbReference>
<keyword evidence="2" id="KW-1133">Transmembrane helix</keyword>
<evidence type="ECO:0000313" key="4">
    <source>
        <dbReference type="EMBL" id="RKP50258.1"/>
    </source>
</evidence>
<comment type="similarity">
    <text evidence="1">Belongs to the peptidase A24 family.</text>
</comment>
<dbReference type="Pfam" id="PF01478">
    <property type="entry name" value="Peptidase_A24"/>
    <property type="match status" value="1"/>
</dbReference>
<evidence type="ECO:0000256" key="1">
    <source>
        <dbReference type="ARBA" id="ARBA00005801"/>
    </source>
</evidence>
<dbReference type="AlphaFoldDB" id="A0A494XI83"/>
<evidence type="ECO:0000313" key="5">
    <source>
        <dbReference type="Proteomes" id="UP000270342"/>
    </source>
</evidence>
<comment type="caution">
    <text evidence="4">The sequence shown here is derived from an EMBL/GenBank/DDBJ whole genome shotgun (WGS) entry which is preliminary data.</text>
</comment>
<feature type="transmembrane region" description="Helical" evidence="2">
    <location>
        <begin position="29"/>
        <end position="49"/>
    </location>
</feature>
<keyword evidence="5" id="KW-1185">Reference proteome</keyword>
<keyword evidence="2" id="KW-0812">Transmembrane</keyword>
<dbReference type="PANTHER" id="PTHR30487:SF0">
    <property type="entry name" value="PREPILIN LEADER PEPTIDASE_N-METHYLTRANSFERASE-RELATED"/>
    <property type="match status" value="1"/>
</dbReference>
<feature type="transmembrane region" description="Helical" evidence="2">
    <location>
        <begin position="87"/>
        <end position="116"/>
    </location>
</feature>
<feature type="transmembrane region" description="Helical" evidence="2">
    <location>
        <begin position="55"/>
        <end position="75"/>
    </location>
</feature>
<dbReference type="Gene3D" id="1.20.120.1220">
    <property type="match status" value="1"/>
</dbReference>
<feature type="transmembrane region" description="Helical" evidence="2">
    <location>
        <begin position="151"/>
        <end position="172"/>
    </location>
</feature>
<dbReference type="GO" id="GO:0004190">
    <property type="term" value="F:aspartic-type endopeptidase activity"/>
    <property type="evidence" value="ECO:0007669"/>
    <property type="project" value="InterPro"/>
</dbReference>
<feature type="transmembrane region" description="Helical" evidence="2">
    <location>
        <begin position="122"/>
        <end position="139"/>
    </location>
</feature>
<name>A0A494XI83_9BURK</name>
<gene>
    <name evidence="4" type="ORF">D7S86_19240</name>
</gene>
<dbReference type="Proteomes" id="UP000270342">
    <property type="component" value="Unassembled WGS sequence"/>
</dbReference>